<keyword evidence="8" id="KW-0812">Transmembrane</keyword>
<comment type="subcellular location">
    <subcellularLocation>
        <location evidence="2">Cell inner membrane</location>
        <topology evidence="2">Multi-pass membrane protein</topology>
    </subcellularLocation>
</comment>
<dbReference type="Gene3D" id="1.10.287.130">
    <property type="match status" value="1"/>
</dbReference>
<comment type="function">
    <text evidence="15">Member of the two-component regulatory system DctB/DctD involved in the transport of C4-dicarboxylates. DctB functions as a membrane-associated protein kinase that phosphorylates DctD in response to environmental signals.</text>
</comment>
<dbReference type="SMART" id="SM00387">
    <property type="entry name" value="HATPase_c"/>
    <property type="match status" value="1"/>
</dbReference>
<dbReference type="CDD" id="cd00082">
    <property type="entry name" value="HisKA"/>
    <property type="match status" value="1"/>
</dbReference>
<dbReference type="PRINTS" id="PR00344">
    <property type="entry name" value="BCTRLSENSOR"/>
</dbReference>
<evidence type="ECO:0000256" key="2">
    <source>
        <dbReference type="ARBA" id="ARBA00004429"/>
    </source>
</evidence>
<keyword evidence="19" id="KW-1185">Reference proteome</keyword>
<dbReference type="GO" id="GO:0005886">
    <property type="term" value="C:plasma membrane"/>
    <property type="evidence" value="ECO:0007669"/>
    <property type="project" value="UniProtKB-SubCell"/>
</dbReference>
<evidence type="ECO:0000256" key="6">
    <source>
        <dbReference type="ARBA" id="ARBA00022553"/>
    </source>
</evidence>
<evidence type="ECO:0000256" key="9">
    <source>
        <dbReference type="ARBA" id="ARBA00022741"/>
    </source>
</evidence>
<dbReference type="Gene3D" id="3.30.565.10">
    <property type="entry name" value="Histidine kinase-like ATPase, C-terminal domain"/>
    <property type="match status" value="1"/>
</dbReference>
<dbReference type="PIRSF" id="PIRSF036431">
    <property type="entry name" value="STHK_DctB"/>
    <property type="match status" value="1"/>
</dbReference>
<dbReference type="InterPro" id="IPR005467">
    <property type="entry name" value="His_kinase_dom"/>
</dbReference>
<evidence type="ECO:0000256" key="11">
    <source>
        <dbReference type="ARBA" id="ARBA00022840"/>
    </source>
</evidence>
<dbReference type="EMBL" id="JACIIZ010000003">
    <property type="protein sequence ID" value="MBB6250929.1"/>
    <property type="molecule type" value="Genomic_DNA"/>
</dbReference>
<dbReference type="GO" id="GO:0005524">
    <property type="term" value="F:ATP binding"/>
    <property type="evidence" value="ECO:0007669"/>
    <property type="project" value="UniProtKB-KW"/>
</dbReference>
<comment type="catalytic activity">
    <reaction evidence="1">
        <text>ATP + protein L-histidine = ADP + protein N-phospho-L-histidine.</text>
        <dbReference type="EC" id="2.7.13.3"/>
    </reaction>
</comment>
<dbReference type="InterPro" id="IPR029151">
    <property type="entry name" value="Sensor-like_sf"/>
</dbReference>
<dbReference type="Pfam" id="PF00512">
    <property type="entry name" value="HisKA"/>
    <property type="match status" value="1"/>
</dbReference>
<organism evidence="18 19">
    <name type="scientific">Nitrospirillum iridis</name>
    <dbReference type="NCBI Taxonomy" id="765888"/>
    <lineage>
        <taxon>Bacteria</taxon>
        <taxon>Pseudomonadati</taxon>
        <taxon>Pseudomonadota</taxon>
        <taxon>Alphaproteobacteria</taxon>
        <taxon>Rhodospirillales</taxon>
        <taxon>Azospirillaceae</taxon>
        <taxon>Nitrospirillum</taxon>
    </lineage>
</organism>
<dbReference type="InterPro" id="IPR017055">
    <property type="entry name" value="Sig_transdc_His_kinase_DctB"/>
</dbReference>
<keyword evidence="13" id="KW-0902">Two-component regulatory system</keyword>
<dbReference type="SMART" id="SM00388">
    <property type="entry name" value="HisKA"/>
    <property type="match status" value="1"/>
</dbReference>
<protein>
    <recommendedName>
        <fullName evidence="16">C4-dicarboxylate transport sensor protein DctB</fullName>
        <ecNumber evidence="3">2.7.13.3</ecNumber>
    </recommendedName>
</protein>
<dbReference type="Proteomes" id="UP000539175">
    <property type="component" value="Unassembled WGS sequence"/>
</dbReference>
<keyword evidence="9" id="KW-0547">Nucleotide-binding</keyword>
<dbReference type="Gene3D" id="6.10.250.3020">
    <property type="match status" value="1"/>
</dbReference>
<evidence type="ECO:0000313" key="18">
    <source>
        <dbReference type="EMBL" id="MBB6250929.1"/>
    </source>
</evidence>
<keyword evidence="5" id="KW-0997">Cell inner membrane</keyword>
<evidence type="ECO:0000313" key="19">
    <source>
        <dbReference type="Proteomes" id="UP000539175"/>
    </source>
</evidence>
<dbReference type="InterPro" id="IPR003594">
    <property type="entry name" value="HATPase_dom"/>
</dbReference>
<dbReference type="SUPFAM" id="SSF47384">
    <property type="entry name" value="Homodimeric domain of signal transducing histidine kinase"/>
    <property type="match status" value="1"/>
</dbReference>
<dbReference type="InterPro" id="IPR036097">
    <property type="entry name" value="HisK_dim/P_sf"/>
</dbReference>
<dbReference type="InterPro" id="IPR004358">
    <property type="entry name" value="Sig_transdc_His_kin-like_C"/>
</dbReference>
<evidence type="ECO:0000259" key="17">
    <source>
        <dbReference type="PROSITE" id="PS50109"/>
    </source>
</evidence>
<keyword evidence="11" id="KW-0067">ATP-binding</keyword>
<keyword evidence="6" id="KW-0597">Phosphoprotein</keyword>
<feature type="domain" description="Histidine kinase" evidence="17">
    <location>
        <begin position="372"/>
        <end position="587"/>
    </location>
</feature>
<dbReference type="SUPFAM" id="SSF55874">
    <property type="entry name" value="ATPase domain of HSP90 chaperone/DNA topoisomerase II/histidine kinase"/>
    <property type="match status" value="1"/>
</dbReference>
<dbReference type="GO" id="GO:0000155">
    <property type="term" value="F:phosphorelay sensor kinase activity"/>
    <property type="evidence" value="ECO:0007669"/>
    <property type="project" value="InterPro"/>
</dbReference>
<evidence type="ECO:0000256" key="13">
    <source>
        <dbReference type="ARBA" id="ARBA00023012"/>
    </source>
</evidence>
<evidence type="ECO:0000256" key="3">
    <source>
        <dbReference type="ARBA" id="ARBA00012438"/>
    </source>
</evidence>
<evidence type="ECO:0000256" key="4">
    <source>
        <dbReference type="ARBA" id="ARBA00022475"/>
    </source>
</evidence>
<evidence type="ECO:0000256" key="16">
    <source>
        <dbReference type="ARBA" id="ARBA00073143"/>
    </source>
</evidence>
<dbReference type="SUPFAM" id="SSF103190">
    <property type="entry name" value="Sensory domain-like"/>
    <property type="match status" value="1"/>
</dbReference>
<name>A0A7X0AYI4_9PROT</name>
<gene>
    <name evidence="18" type="ORF">FHS74_001474</name>
</gene>
<evidence type="ECO:0000256" key="1">
    <source>
        <dbReference type="ARBA" id="ARBA00000085"/>
    </source>
</evidence>
<keyword evidence="4" id="KW-1003">Cell membrane</keyword>
<accession>A0A7X0AYI4</accession>
<reference evidence="18 19" key="1">
    <citation type="submission" date="2020-08" db="EMBL/GenBank/DDBJ databases">
        <title>Genomic Encyclopedia of Type Strains, Phase IV (KMG-IV): sequencing the most valuable type-strain genomes for metagenomic binning, comparative biology and taxonomic classification.</title>
        <authorList>
            <person name="Goeker M."/>
        </authorList>
    </citation>
    <scope>NUCLEOTIDE SEQUENCE [LARGE SCALE GENOMIC DNA]</scope>
    <source>
        <strain evidence="18 19">DSM 22198</strain>
    </source>
</reference>
<dbReference type="InterPro" id="IPR003661">
    <property type="entry name" value="HisK_dim/P_dom"/>
</dbReference>
<sequence>MAVPHPLAARLRAVGPGGILALLLAAAGALGLWVLAVGHAERRAVDAVAADARHRLEIYANNLDGAVERFDYLPSVAARDPAVSALAAAGSGHADPAAVDRVNRYLEAVNASAGSAVLYLMDAEGRTVAASNWNRPDSYVGIDFSYRPYFKDARDQGVGRFYGVGTLTRLPGYFIAAPVEHDGRRVGVLAVKIVLDALEDGWRTSHDAVLVSDRFGIVFLSSNPDWKFRARRPLAADTLKYLEESREYVGLAHPPLVLPRSLQAHPALLVERALGRYGWTIALAADAHPVAQAAATTRIGLALLLLLALASGLYVRQRVKRQGEQRLAQAALDRAYQDLERQVEARTADLRDAQAELVQAAKLAMIGQVAAGVTHELNQPLTALRALADNARLLLDQGRQAEVSQNLSHIAGLVDRMAKISSQLRNFSRRSEGPAQPVALAAAVQEALALLDRRLKEARVEVAVEVPEVTVAFDPVRLQQVLVNLIRNAEDATAGLAHPRIAITATSATLDERPAVRVAVADNGPGLDPAVRDRLFDPFVTTKPGGQGLGLGLAISLAITQEYGGQLEARDGADGGAVFLLTLPLAAVEHDDAST</sequence>
<evidence type="ECO:0000256" key="10">
    <source>
        <dbReference type="ARBA" id="ARBA00022777"/>
    </source>
</evidence>
<dbReference type="Pfam" id="PF02518">
    <property type="entry name" value="HATPase_c"/>
    <property type="match status" value="1"/>
</dbReference>
<proteinExistence type="predicted"/>
<evidence type="ECO:0000256" key="7">
    <source>
        <dbReference type="ARBA" id="ARBA00022679"/>
    </source>
</evidence>
<keyword evidence="14" id="KW-0472">Membrane</keyword>
<dbReference type="AlphaFoldDB" id="A0A7X0AYI4"/>
<evidence type="ECO:0000256" key="12">
    <source>
        <dbReference type="ARBA" id="ARBA00022989"/>
    </source>
</evidence>
<dbReference type="Gene3D" id="3.30.450.20">
    <property type="entry name" value="PAS domain"/>
    <property type="match status" value="2"/>
</dbReference>
<evidence type="ECO:0000256" key="15">
    <source>
        <dbReference type="ARBA" id="ARBA00059004"/>
    </source>
</evidence>
<dbReference type="PROSITE" id="PS50109">
    <property type="entry name" value="HIS_KIN"/>
    <property type="match status" value="1"/>
</dbReference>
<keyword evidence="12" id="KW-1133">Transmembrane helix</keyword>
<dbReference type="PANTHER" id="PTHR43065:SF46">
    <property type="entry name" value="C4-DICARBOXYLATE TRANSPORT SENSOR PROTEIN DCTB"/>
    <property type="match status" value="1"/>
</dbReference>
<keyword evidence="10 18" id="KW-0418">Kinase</keyword>
<dbReference type="InterPro" id="IPR036890">
    <property type="entry name" value="HATPase_C_sf"/>
</dbReference>
<dbReference type="EC" id="2.7.13.3" evidence="3"/>
<dbReference type="FunFam" id="1.10.287.130:FF:000049">
    <property type="entry name" value="C4-dicarboxylate transport sensor protein DctB"/>
    <property type="match status" value="1"/>
</dbReference>
<keyword evidence="7 18" id="KW-0808">Transferase</keyword>
<evidence type="ECO:0000256" key="14">
    <source>
        <dbReference type="ARBA" id="ARBA00023136"/>
    </source>
</evidence>
<dbReference type="RefSeq" id="WP_184798956.1">
    <property type="nucleotide sequence ID" value="NZ_JACIIZ010000003.1"/>
</dbReference>
<comment type="caution">
    <text evidence="18">The sequence shown here is derived from an EMBL/GenBank/DDBJ whole genome shotgun (WGS) entry which is preliminary data.</text>
</comment>
<evidence type="ECO:0000256" key="8">
    <source>
        <dbReference type="ARBA" id="ARBA00022692"/>
    </source>
</evidence>
<dbReference type="PANTHER" id="PTHR43065">
    <property type="entry name" value="SENSOR HISTIDINE KINASE"/>
    <property type="match status" value="1"/>
</dbReference>
<evidence type="ECO:0000256" key="5">
    <source>
        <dbReference type="ARBA" id="ARBA00022519"/>
    </source>
</evidence>